<dbReference type="PANTHER" id="PTHR38926:SF74">
    <property type="entry name" value="OS08G0193600 PROTEIN"/>
    <property type="match status" value="1"/>
</dbReference>
<feature type="compositionally biased region" description="Low complexity" evidence="1">
    <location>
        <begin position="75"/>
        <end position="90"/>
    </location>
</feature>
<dbReference type="AlphaFoldDB" id="A0ABC9H8S2"/>
<dbReference type="InterPro" id="IPR032675">
    <property type="entry name" value="LRR_dom_sf"/>
</dbReference>
<protein>
    <recommendedName>
        <fullName evidence="2">F-box domain-containing protein</fullName>
    </recommendedName>
</protein>
<dbReference type="EMBL" id="OZ075138">
    <property type="protein sequence ID" value="CAL5010780.1"/>
    <property type="molecule type" value="Genomic_DNA"/>
</dbReference>
<dbReference type="InterPro" id="IPR006553">
    <property type="entry name" value="Leu-rich_rpt_Cys-con_subtyp"/>
</dbReference>
<dbReference type="SUPFAM" id="SSF81383">
    <property type="entry name" value="F-box domain"/>
    <property type="match status" value="1"/>
</dbReference>
<evidence type="ECO:0000313" key="5">
    <source>
        <dbReference type="Proteomes" id="UP001497457"/>
    </source>
</evidence>
<dbReference type="Proteomes" id="UP001497457">
    <property type="component" value="Unassembled WGS sequence"/>
</dbReference>
<dbReference type="PANTHER" id="PTHR38926">
    <property type="entry name" value="F-BOX DOMAIN CONTAINING PROTEIN, EXPRESSED"/>
    <property type="match status" value="1"/>
</dbReference>
<evidence type="ECO:0000313" key="4">
    <source>
        <dbReference type="EMBL" id="CAM0150031.1"/>
    </source>
</evidence>
<feature type="domain" description="F-box" evidence="2">
    <location>
        <begin position="122"/>
        <end position="170"/>
    </location>
</feature>
<evidence type="ECO:0000259" key="2">
    <source>
        <dbReference type="PROSITE" id="PS50181"/>
    </source>
</evidence>
<feature type="region of interest" description="Disordered" evidence="1">
    <location>
        <begin position="1"/>
        <end position="60"/>
    </location>
</feature>
<evidence type="ECO:0000313" key="3">
    <source>
        <dbReference type="EMBL" id="CAL5010780.1"/>
    </source>
</evidence>
<gene>
    <name evidence="4" type="ORF">URODEC1_LOCUS123150</name>
    <name evidence="3" type="ORF">URODEC1_LOCUS70153</name>
</gene>
<dbReference type="SMART" id="SM00367">
    <property type="entry name" value="LRR_CC"/>
    <property type="match status" value="2"/>
</dbReference>
<name>A0ABC9H8S2_9POAL</name>
<dbReference type="Gene3D" id="3.80.10.10">
    <property type="entry name" value="Ribonuclease Inhibitor"/>
    <property type="match status" value="1"/>
</dbReference>
<dbReference type="Gene3D" id="1.20.1280.50">
    <property type="match status" value="1"/>
</dbReference>
<dbReference type="FunFam" id="1.20.1280.50:FF:000037">
    <property type="entry name" value="F-box protein SKIP19"/>
    <property type="match status" value="1"/>
</dbReference>
<proteinExistence type="predicted"/>
<evidence type="ECO:0000256" key="1">
    <source>
        <dbReference type="SAM" id="MobiDB-lite"/>
    </source>
</evidence>
<feature type="compositionally biased region" description="Low complexity" evidence="1">
    <location>
        <begin position="51"/>
        <end position="60"/>
    </location>
</feature>
<dbReference type="SUPFAM" id="SSF52047">
    <property type="entry name" value="RNI-like"/>
    <property type="match status" value="1"/>
</dbReference>
<feature type="compositionally biased region" description="Pro residues" evidence="1">
    <location>
        <begin position="91"/>
        <end position="107"/>
    </location>
</feature>
<dbReference type="InterPro" id="IPR001810">
    <property type="entry name" value="F-box_dom"/>
</dbReference>
<organism evidence="4 5">
    <name type="scientific">Urochloa decumbens</name>
    <dbReference type="NCBI Taxonomy" id="240449"/>
    <lineage>
        <taxon>Eukaryota</taxon>
        <taxon>Viridiplantae</taxon>
        <taxon>Streptophyta</taxon>
        <taxon>Embryophyta</taxon>
        <taxon>Tracheophyta</taxon>
        <taxon>Spermatophyta</taxon>
        <taxon>Magnoliopsida</taxon>
        <taxon>Liliopsida</taxon>
        <taxon>Poales</taxon>
        <taxon>Poaceae</taxon>
        <taxon>PACMAD clade</taxon>
        <taxon>Panicoideae</taxon>
        <taxon>Panicodae</taxon>
        <taxon>Paniceae</taxon>
        <taxon>Melinidinae</taxon>
        <taxon>Urochloa</taxon>
    </lineage>
</organism>
<sequence>MPSSSASRRRGRNQPAPPAARPGAVEEATGPAAVPRLPPPAGFARKPDPAPAASAVERAATARCPVAAPSLLPPAAFARRPSPAPRAASPNPSPPEPQARPPTPPPSSSSSRRRGRRRRRKARDWASLPRDALGAILGKLDHIEILMGAGQACRSWRHAAREDPSLWRRVDMRGHADLFNQVNLHGMAQAAVRRADGQCEAFWGEYAGDDDFLLFVAEQAPSLKSLRLISCYDVSNEGFAEAIKKLSLLEELELSLSSNVCGQEVFETVGKSCSQLKRFRLSKHSFFSFDDVDYNKDGEALGIATMTGLRSLQMFGNNLTNAGLTVILENCHHLESLDIRHCFNVDMDNTLRAKCAGLKTLRLPEDSTDDYEFIVSPPVWANHSQSEDDSDDGYMGSDVYYELDTELDDDDDIYDPSNYIDGMDPEDEEARMILRGLWAIMK</sequence>
<accession>A0ABC9H8S2</accession>
<reference evidence="4" key="1">
    <citation type="submission" date="2024-10" db="EMBL/GenBank/DDBJ databases">
        <authorList>
            <person name="Ryan C."/>
        </authorList>
    </citation>
    <scope>NUCLEOTIDE SEQUENCE [LARGE SCALE GENOMIC DNA]</scope>
</reference>
<dbReference type="Proteomes" id="UP001497457">
    <property type="component" value="Chromosome 28b"/>
</dbReference>
<dbReference type="Pfam" id="PF12937">
    <property type="entry name" value="F-box-like"/>
    <property type="match status" value="1"/>
</dbReference>
<feature type="region of interest" description="Disordered" evidence="1">
    <location>
        <begin position="75"/>
        <end position="125"/>
    </location>
</feature>
<feature type="compositionally biased region" description="Basic residues" evidence="1">
    <location>
        <begin position="111"/>
        <end position="122"/>
    </location>
</feature>
<dbReference type="InterPro" id="IPR036047">
    <property type="entry name" value="F-box-like_dom_sf"/>
</dbReference>
<dbReference type="PROSITE" id="PS50181">
    <property type="entry name" value="FBOX"/>
    <property type="match status" value="1"/>
</dbReference>
<dbReference type="EMBL" id="CAXIPR030002759">
    <property type="protein sequence ID" value="CAM0150031.1"/>
    <property type="molecule type" value="Genomic_DNA"/>
</dbReference>
<keyword evidence="5" id="KW-1185">Reference proteome</keyword>